<dbReference type="GO" id="GO:0003676">
    <property type="term" value="F:nucleic acid binding"/>
    <property type="evidence" value="ECO:0007669"/>
    <property type="project" value="InterPro"/>
</dbReference>
<dbReference type="SUPFAM" id="SSF53098">
    <property type="entry name" value="Ribonuclease H-like"/>
    <property type="match status" value="1"/>
</dbReference>
<accession>A0AAE0C2S4</accession>
<dbReference type="EMBL" id="LGRX02029536">
    <property type="protein sequence ID" value="KAK3246724.1"/>
    <property type="molecule type" value="Genomic_DNA"/>
</dbReference>
<dbReference type="PANTHER" id="PTHR33050">
    <property type="entry name" value="REVERSE TRANSCRIPTASE DOMAIN-CONTAINING PROTEIN"/>
    <property type="match status" value="1"/>
</dbReference>
<evidence type="ECO:0000313" key="2">
    <source>
        <dbReference type="Proteomes" id="UP001190700"/>
    </source>
</evidence>
<keyword evidence="2" id="KW-1185">Reference proteome</keyword>
<evidence type="ECO:0000313" key="1">
    <source>
        <dbReference type="EMBL" id="KAK3246724.1"/>
    </source>
</evidence>
<dbReference type="InterPro" id="IPR036397">
    <property type="entry name" value="RNaseH_sf"/>
</dbReference>
<dbReference type="PANTHER" id="PTHR33050:SF7">
    <property type="entry name" value="RIBONUCLEASE H"/>
    <property type="match status" value="1"/>
</dbReference>
<protein>
    <recommendedName>
        <fullName evidence="3">RNase H type-1 domain-containing protein</fullName>
    </recommendedName>
</protein>
<dbReference type="Proteomes" id="UP001190700">
    <property type="component" value="Unassembled WGS sequence"/>
</dbReference>
<proteinExistence type="predicted"/>
<organism evidence="1 2">
    <name type="scientific">Cymbomonas tetramitiformis</name>
    <dbReference type="NCBI Taxonomy" id="36881"/>
    <lineage>
        <taxon>Eukaryota</taxon>
        <taxon>Viridiplantae</taxon>
        <taxon>Chlorophyta</taxon>
        <taxon>Pyramimonadophyceae</taxon>
        <taxon>Pyramimonadales</taxon>
        <taxon>Pyramimonadaceae</taxon>
        <taxon>Cymbomonas</taxon>
    </lineage>
</organism>
<name>A0AAE0C2S4_9CHLO</name>
<evidence type="ECO:0008006" key="3">
    <source>
        <dbReference type="Google" id="ProtNLM"/>
    </source>
</evidence>
<sequence length="335" mass="38143">MFTREMYFVIEQSRRWDEFVSVTAEVVAELDFWASLGSEEFTSPIWLAAAAVFVNFIWTDAGATGWGGWLAASGARAQQDVRGHLSLAERDESSTSRELVGILRALHSFARFVSGTAVHLHTDSQAAWRILSKGCSAKSALHRPAVEVFWWCVSHEVRLHVTWIPRTLNEYADHLAGIYDSDDWMLSEYWFRWLDSLWGRHTVDRFATDKNHLLPRFISKLWCPGCEGVVCFASTDWWKENNWCNPPFGLVGQLLRCLIRHGARATVICPVWKGRHWWPLLCPDGHRFASFVVDWVELPRDSVEPLFRPGAGRANEVAVGPPSFRVLALRIDGSC</sequence>
<dbReference type="Gene3D" id="3.30.420.10">
    <property type="entry name" value="Ribonuclease H-like superfamily/Ribonuclease H"/>
    <property type="match status" value="1"/>
</dbReference>
<comment type="caution">
    <text evidence="1">The sequence shown here is derived from an EMBL/GenBank/DDBJ whole genome shotgun (WGS) entry which is preliminary data.</text>
</comment>
<dbReference type="InterPro" id="IPR052055">
    <property type="entry name" value="Hepadnavirus_pol/RT"/>
</dbReference>
<gene>
    <name evidence="1" type="ORF">CYMTET_43751</name>
</gene>
<dbReference type="AlphaFoldDB" id="A0AAE0C2S4"/>
<dbReference type="CDD" id="cd09275">
    <property type="entry name" value="RNase_HI_RT_DIRS1"/>
    <property type="match status" value="1"/>
</dbReference>
<reference evidence="1 2" key="1">
    <citation type="journal article" date="2015" name="Genome Biol. Evol.">
        <title>Comparative Genomics of a Bacterivorous Green Alga Reveals Evolutionary Causalities and Consequences of Phago-Mixotrophic Mode of Nutrition.</title>
        <authorList>
            <person name="Burns J.A."/>
            <person name="Paasch A."/>
            <person name="Narechania A."/>
            <person name="Kim E."/>
        </authorList>
    </citation>
    <scope>NUCLEOTIDE SEQUENCE [LARGE SCALE GENOMIC DNA]</scope>
    <source>
        <strain evidence="1 2">PLY_AMNH</strain>
    </source>
</reference>
<dbReference type="InterPro" id="IPR012337">
    <property type="entry name" value="RNaseH-like_sf"/>
</dbReference>